<accession>A0A0D8L3K3</accession>
<dbReference type="EMBL" id="JZSH01000310">
    <property type="protein sequence ID" value="KJF76495.1"/>
    <property type="molecule type" value="Genomic_DNA"/>
</dbReference>
<feature type="region of interest" description="Disordered" evidence="1">
    <location>
        <begin position="210"/>
        <end position="255"/>
    </location>
</feature>
<evidence type="ECO:0000313" key="3">
    <source>
        <dbReference type="EMBL" id="KJF76495.1"/>
    </source>
</evidence>
<dbReference type="InterPro" id="IPR048494">
    <property type="entry name" value="Dit-like_N"/>
</dbReference>
<organism evidence="3 4">
    <name type="scientific">Morganella morganii</name>
    <name type="common">Proteus morganii</name>
    <dbReference type="NCBI Taxonomy" id="582"/>
    <lineage>
        <taxon>Bacteria</taxon>
        <taxon>Pseudomonadati</taxon>
        <taxon>Pseudomonadota</taxon>
        <taxon>Gammaproteobacteria</taxon>
        <taxon>Enterobacterales</taxon>
        <taxon>Morganellaceae</taxon>
        <taxon>Morganella</taxon>
    </lineage>
</organism>
<evidence type="ECO:0000313" key="4">
    <source>
        <dbReference type="Proteomes" id="UP000032582"/>
    </source>
</evidence>
<reference evidence="3 4" key="1">
    <citation type="submission" date="2015-02" db="EMBL/GenBank/DDBJ databases">
        <title>Whole genome shotgun sequencing of cultured foodborne pathogen.</title>
        <authorList>
            <person name="Timme R."/>
            <person name="Allard M.W."/>
            <person name="Strain E."/>
            <person name="Evans P.S."/>
            <person name="Brown E."/>
        </authorList>
    </citation>
    <scope>NUCLEOTIDE SEQUENCE [LARGE SCALE GENOMIC DNA]</scope>
    <source>
        <strain evidence="3 4">GCSL-TSO-24</strain>
    </source>
</reference>
<feature type="domain" description="Dit-like phage tail protein N-terminal" evidence="2">
    <location>
        <begin position="25"/>
        <end position="207"/>
    </location>
</feature>
<gene>
    <name evidence="3" type="ORF">UA45_18290</name>
</gene>
<dbReference type="Pfam" id="PF21821">
    <property type="entry name" value="Dit_like"/>
    <property type="match status" value="1"/>
</dbReference>
<dbReference type="PATRIC" id="fig|582.24.peg.5844"/>
<sequence length="255" mass="27913">MDLLSGFNTSRRATVVTRSIGEFELDAVTVEGHESNMRLTENPVESGADIADHAILEPKEITVTGVMVGYEPPQHFKNMLGNDLAFMDEYPMPMEIRASTRQAEAMYNQIIGQTQDIKEQVGKVLAPWYPEAAGMANDSSPSLDRVGKAYEDLLSIQKKGEPITVQTGIKQYENMLIVSIGVTQQYDGSAEFSLTLREIFIVESQKAQGIHPDVKASSPTKKNMGKTQPKKKDTNNSMAKAGWDAVKGGLGMGGR</sequence>
<comment type="caution">
    <text evidence="3">The sequence shown here is derived from an EMBL/GenBank/DDBJ whole genome shotgun (WGS) entry which is preliminary data.</text>
</comment>
<evidence type="ECO:0000256" key="1">
    <source>
        <dbReference type="SAM" id="MobiDB-lite"/>
    </source>
</evidence>
<protein>
    <recommendedName>
        <fullName evidence="2">Dit-like phage tail protein N-terminal domain-containing protein</fullName>
    </recommendedName>
</protein>
<evidence type="ECO:0000259" key="2">
    <source>
        <dbReference type="Pfam" id="PF21821"/>
    </source>
</evidence>
<dbReference type="AlphaFoldDB" id="A0A0D8L3K3"/>
<proteinExistence type="predicted"/>
<dbReference type="Proteomes" id="UP000032582">
    <property type="component" value="Unassembled WGS sequence"/>
</dbReference>
<name>A0A0D8L3K3_MORMO</name>